<sequence>MPRSLVSPLAVRSISPIIVRHCTDYFNDPLPIDGDHAGDPCWPTLHNSSLDSAYTFEVKCMMDVEYSPAGDLVSRTDAGCNNCFHNACPGGTWGSPCGHCLVGFKSDCSYTSRVAFVSHLRNLRDEYIAVNDGRRSLDENLHIFYANCKLAFVVFDQSANVARFQFSKGVRSHIEATQNPFLVMHMHLLALPIEAHHKVIAALEERYNYLTRTPFFPARFIEGWL</sequence>
<protein>
    <submittedName>
        <fullName evidence="1">Uncharacterized protein</fullName>
    </submittedName>
</protein>
<accession>A0AAD7BGH9</accession>
<evidence type="ECO:0000313" key="2">
    <source>
        <dbReference type="Proteomes" id="UP001221142"/>
    </source>
</evidence>
<name>A0AAD7BGH9_9AGAR</name>
<gene>
    <name evidence="1" type="ORF">FB45DRAFT_871427</name>
</gene>
<comment type="caution">
    <text evidence="1">The sequence shown here is derived from an EMBL/GenBank/DDBJ whole genome shotgun (WGS) entry which is preliminary data.</text>
</comment>
<dbReference type="EMBL" id="JARKIF010000017">
    <property type="protein sequence ID" value="KAJ7620394.1"/>
    <property type="molecule type" value="Genomic_DNA"/>
</dbReference>
<dbReference type="Proteomes" id="UP001221142">
    <property type="component" value="Unassembled WGS sequence"/>
</dbReference>
<dbReference type="AlphaFoldDB" id="A0AAD7BGH9"/>
<organism evidence="1 2">
    <name type="scientific">Roridomyces roridus</name>
    <dbReference type="NCBI Taxonomy" id="1738132"/>
    <lineage>
        <taxon>Eukaryota</taxon>
        <taxon>Fungi</taxon>
        <taxon>Dikarya</taxon>
        <taxon>Basidiomycota</taxon>
        <taxon>Agaricomycotina</taxon>
        <taxon>Agaricomycetes</taxon>
        <taxon>Agaricomycetidae</taxon>
        <taxon>Agaricales</taxon>
        <taxon>Marasmiineae</taxon>
        <taxon>Mycenaceae</taxon>
        <taxon>Roridomyces</taxon>
    </lineage>
</organism>
<keyword evidence="2" id="KW-1185">Reference proteome</keyword>
<reference evidence="1" key="1">
    <citation type="submission" date="2023-03" db="EMBL/GenBank/DDBJ databases">
        <title>Massive genome expansion in bonnet fungi (Mycena s.s.) driven by repeated elements and novel gene families across ecological guilds.</title>
        <authorList>
            <consortium name="Lawrence Berkeley National Laboratory"/>
            <person name="Harder C.B."/>
            <person name="Miyauchi S."/>
            <person name="Viragh M."/>
            <person name="Kuo A."/>
            <person name="Thoen E."/>
            <person name="Andreopoulos B."/>
            <person name="Lu D."/>
            <person name="Skrede I."/>
            <person name="Drula E."/>
            <person name="Henrissat B."/>
            <person name="Morin E."/>
            <person name="Kohler A."/>
            <person name="Barry K."/>
            <person name="LaButti K."/>
            <person name="Morin E."/>
            <person name="Salamov A."/>
            <person name="Lipzen A."/>
            <person name="Mereny Z."/>
            <person name="Hegedus B."/>
            <person name="Baldrian P."/>
            <person name="Stursova M."/>
            <person name="Weitz H."/>
            <person name="Taylor A."/>
            <person name="Grigoriev I.V."/>
            <person name="Nagy L.G."/>
            <person name="Martin F."/>
            <person name="Kauserud H."/>
        </authorList>
    </citation>
    <scope>NUCLEOTIDE SEQUENCE</scope>
    <source>
        <strain evidence="1">9284</strain>
    </source>
</reference>
<proteinExistence type="predicted"/>
<evidence type="ECO:0000313" key="1">
    <source>
        <dbReference type="EMBL" id="KAJ7620394.1"/>
    </source>
</evidence>